<evidence type="ECO:0000313" key="3">
    <source>
        <dbReference type="EMBL" id="PWZ02158.1"/>
    </source>
</evidence>
<proteinExistence type="predicted"/>
<feature type="domain" description="HIT" evidence="2">
    <location>
        <begin position="20"/>
        <end position="125"/>
    </location>
</feature>
<dbReference type="InterPro" id="IPR001310">
    <property type="entry name" value="Histidine_triad_HIT"/>
</dbReference>
<dbReference type="OrthoDB" id="672793at2759"/>
<protein>
    <submittedName>
        <fullName evidence="3">HIT-like protein</fullName>
    </submittedName>
</protein>
<organism evidence="3 4">
    <name type="scientific">Testicularia cyperi</name>
    <dbReference type="NCBI Taxonomy" id="1882483"/>
    <lineage>
        <taxon>Eukaryota</taxon>
        <taxon>Fungi</taxon>
        <taxon>Dikarya</taxon>
        <taxon>Basidiomycota</taxon>
        <taxon>Ustilaginomycotina</taxon>
        <taxon>Ustilaginomycetes</taxon>
        <taxon>Ustilaginales</taxon>
        <taxon>Anthracoideaceae</taxon>
        <taxon>Testicularia</taxon>
    </lineage>
</organism>
<dbReference type="AlphaFoldDB" id="A0A317XW73"/>
<keyword evidence="4" id="KW-1185">Reference proteome</keyword>
<dbReference type="InterPro" id="IPR036265">
    <property type="entry name" value="HIT-like_sf"/>
</dbReference>
<dbReference type="SUPFAM" id="SSF54197">
    <property type="entry name" value="HIT-like"/>
    <property type="match status" value="1"/>
</dbReference>
<dbReference type="PRINTS" id="PR00332">
    <property type="entry name" value="HISTRIAD"/>
</dbReference>
<dbReference type="PANTHER" id="PTHR46648:SF1">
    <property type="entry name" value="ADENOSINE 5'-MONOPHOSPHORAMIDASE HNT1"/>
    <property type="match status" value="1"/>
</dbReference>
<dbReference type="InterPro" id="IPR011146">
    <property type="entry name" value="HIT-like"/>
</dbReference>
<dbReference type="InParanoid" id="A0A317XW73"/>
<comment type="caution">
    <text evidence="1">Lacks conserved residue(s) required for the propagation of feature annotation.</text>
</comment>
<dbReference type="GO" id="GO:0003824">
    <property type="term" value="F:catalytic activity"/>
    <property type="evidence" value="ECO:0007669"/>
    <property type="project" value="InterPro"/>
</dbReference>
<name>A0A317XW73_9BASI</name>
<dbReference type="EMBL" id="KZ819189">
    <property type="protein sequence ID" value="PWZ02158.1"/>
    <property type="molecule type" value="Genomic_DNA"/>
</dbReference>
<sequence length="125" mass="13947">MTSHTLARFDASKEMRQDCAFCRIVSGDASAFVVYEDDKNLAFLDILPLRRGHTLVVPKKHVQQISHLEPDQAASLSKALVNTTKAVAKALNDERLQIVTNQVYAQIVPHVSRDHTSHRPPSDAF</sequence>
<dbReference type="Proteomes" id="UP000246740">
    <property type="component" value="Unassembled WGS sequence"/>
</dbReference>
<dbReference type="Gene3D" id="3.30.428.10">
    <property type="entry name" value="HIT-like"/>
    <property type="match status" value="1"/>
</dbReference>
<gene>
    <name evidence="3" type="ORF">BCV70DRAFT_198440</name>
</gene>
<reference evidence="3 4" key="1">
    <citation type="journal article" date="2018" name="Mol. Biol. Evol.">
        <title>Broad Genomic Sampling Reveals a Smut Pathogenic Ancestry of the Fungal Clade Ustilaginomycotina.</title>
        <authorList>
            <person name="Kijpornyongpan T."/>
            <person name="Mondo S.J."/>
            <person name="Barry K."/>
            <person name="Sandor L."/>
            <person name="Lee J."/>
            <person name="Lipzen A."/>
            <person name="Pangilinan J."/>
            <person name="LaButti K."/>
            <person name="Hainaut M."/>
            <person name="Henrissat B."/>
            <person name="Grigoriev I.V."/>
            <person name="Spatafora J.W."/>
            <person name="Aime M.C."/>
        </authorList>
    </citation>
    <scope>NUCLEOTIDE SEQUENCE [LARGE SCALE GENOMIC DNA]</scope>
    <source>
        <strain evidence="3 4">MCA 3645</strain>
    </source>
</reference>
<evidence type="ECO:0000313" key="4">
    <source>
        <dbReference type="Proteomes" id="UP000246740"/>
    </source>
</evidence>
<dbReference type="PANTHER" id="PTHR46648">
    <property type="entry name" value="HIT FAMILY PROTEIN 1"/>
    <property type="match status" value="1"/>
</dbReference>
<dbReference type="PROSITE" id="PS51084">
    <property type="entry name" value="HIT_2"/>
    <property type="match status" value="1"/>
</dbReference>
<evidence type="ECO:0000256" key="1">
    <source>
        <dbReference type="PROSITE-ProRule" id="PRU00464"/>
    </source>
</evidence>
<dbReference type="STRING" id="1882483.A0A317XW73"/>
<dbReference type="GO" id="GO:0009117">
    <property type="term" value="P:nucleotide metabolic process"/>
    <property type="evidence" value="ECO:0007669"/>
    <property type="project" value="TreeGrafter"/>
</dbReference>
<accession>A0A317XW73</accession>
<dbReference type="Pfam" id="PF01230">
    <property type="entry name" value="HIT"/>
    <property type="match status" value="1"/>
</dbReference>
<evidence type="ECO:0000259" key="2">
    <source>
        <dbReference type="PROSITE" id="PS51084"/>
    </source>
</evidence>